<evidence type="ECO:0000256" key="16">
    <source>
        <dbReference type="HAMAP-Rule" id="MF_00427"/>
    </source>
</evidence>
<feature type="domain" description="FMN-binding" evidence="18">
    <location>
        <begin position="125"/>
        <end position="224"/>
    </location>
</feature>
<keyword evidence="8 16" id="KW-1278">Translocase</keyword>
<evidence type="ECO:0000313" key="20">
    <source>
        <dbReference type="Proteomes" id="UP000229757"/>
    </source>
</evidence>
<evidence type="ECO:0000256" key="6">
    <source>
        <dbReference type="ARBA" id="ARBA00022643"/>
    </source>
</evidence>
<dbReference type="EC" id="7.2.1.1" evidence="16 17"/>
<dbReference type="GO" id="GO:0016655">
    <property type="term" value="F:oxidoreductase activity, acting on NAD(P)H, quinone or similar compound as acceptor"/>
    <property type="evidence" value="ECO:0007669"/>
    <property type="project" value="UniProtKB-UniRule"/>
</dbReference>
<comment type="function">
    <text evidence="16">NQR complex catalyzes the reduction of ubiquinone-1 to ubiquinol by two successive reactions, coupled with the transport of Na(+) ions from the cytoplasm to the periplasm. NqrA to NqrE are probably involved in the second step, the conversion of ubisemiquinone to ubiquinol.</text>
</comment>
<comment type="similarity">
    <text evidence="16 17">Belongs to the NqrC family.</text>
</comment>
<protein>
    <recommendedName>
        <fullName evidence="16 17">Na(+)-translocating NADH-quinone reductase subunit C</fullName>
        <shortName evidence="16 17">Na(+)-NQR subunit C</shortName>
        <shortName evidence="16 17">Na(+)-translocating NQR subunit C</shortName>
        <ecNumber evidence="16 17">7.2.1.1</ecNumber>
    </recommendedName>
    <alternativeName>
        <fullName evidence="16 17">NQR complex subunit C</fullName>
    </alternativeName>
    <alternativeName>
        <fullName evidence="16 17">NQR-1 subunit C</fullName>
    </alternativeName>
</protein>
<reference evidence="19 20" key="1">
    <citation type="journal article" date="2017" name="Environ. Microbiol.">
        <title>Genomic and physiological analyses of 'Reinekea forsetii' reveal a versatile opportunistic lifestyle during spring algae blooms.</title>
        <authorList>
            <person name="Avci B."/>
            <person name="Hahnke R.L."/>
            <person name="Chafee M."/>
            <person name="Fischer T."/>
            <person name="Gruber-Vodicka H."/>
            <person name="Tegetmeyer H.E."/>
            <person name="Harder J."/>
            <person name="Fuchs B.M."/>
            <person name="Amann R.I."/>
            <person name="Teeling H."/>
        </authorList>
    </citation>
    <scope>NUCLEOTIDE SEQUENCE [LARGE SCALE GENOMIC DNA]</scope>
    <source>
        <strain evidence="19 20">Hel1_31_D35</strain>
    </source>
</reference>
<keyword evidence="14 16" id="KW-0472">Membrane</keyword>
<keyword evidence="11 16" id="KW-0915">Sodium</keyword>
<accession>A0A2K8KQ36</accession>
<keyword evidence="13 16" id="KW-0830">Ubiquinone</keyword>
<evidence type="ECO:0000259" key="18">
    <source>
        <dbReference type="SMART" id="SM00900"/>
    </source>
</evidence>
<dbReference type="SMART" id="SM00900">
    <property type="entry name" value="FMN_bind"/>
    <property type="match status" value="1"/>
</dbReference>
<dbReference type="HAMAP" id="MF_00427">
    <property type="entry name" value="NqrC"/>
    <property type="match status" value="1"/>
</dbReference>
<keyword evidence="9 16" id="KW-1133">Transmembrane helix</keyword>
<dbReference type="GO" id="GO:0006814">
    <property type="term" value="P:sodium ion transport"/>
    <property type="evidence" value="ECO:0007669"/>
    <property type="project" value="UniProtKB-UniRule"/>
</dbReference>
<dbReference type="InterPro" id="IPR007329">
    <property type="entry name" value="FMN-bd"/>
</dbReference>
<keyword evidence="10 16" id="KW-0520">NAD</keyword>
<dbReference type="PIRSF" id="PIRSF009437">
    <property type="entry name" value="NQR-1_subunit_C"/>
    <property type="match status" value="1"/>
</dbReference>
<dbReference type="GO" id="GO:0010181">
    <property type="term" value="F:FMN binding"/>
    <property type="evidence" value="ECO:0007669"/>
    <property type="project" value="UniProtKB-UniRule"/>
</dbReference>
<evidence type="ECO:0000256" key="5">
    <source>
        <dbReference type="ARBA" id="ARBA00022630"/>
    </source>
</evidence>
<keyword evidence="12 16" id="KW-0406">Ion transport</keyword>
<proteinExistence type="inferred from homology"/>
<keyword evidence="20" id="KW-1185">Reference proteome</keyword>
<dbReference type="EMBL" id="CP011797">
    <property type="protein sequence ID" value="ATX76865.1"/>
    <property type="molecule type" value="Genomic_DNA"/>
</dbReference>
<evidence type="ECO:0000256" key="2">
    <source>
        <dbReference type="ARBA" id="ARBA00022475"/>
    </source>
</evidence>
<evidence type="ECO:0000256" key="1">
    <source>
        <dbReference type="ARBA" id="ARBA00022448"/>
    </source>
</evidence>
<sequence length="238" mass="25705">MVCAIVVATSAVVLRPLQVENKELDLKRNILAAAGLMEDGKTVKELFASIETRLVDISEGQFSTDFDVDTFDSVKAVSDPALTDALDKVTDIADIKRREKYAEVYLVRGTNGDIETVVLPIRGYGLWSTLWGFIALESDFNTVAGLGFYSHAETPGLGGEVDNPKWKAQWPGKKILNETGNMAIEVTKGGQADAASPYQVDGLSGATLTTRGVDNLVQFWLGDNGFKPFLDQLKTGGA</sequence>
<feature type="modified residue" description="FMN phosphoryl threonine" evidence="16">
    <location>
        <position position="207"/>
    </location>
</feature>
<keyword evidence="2 16" id="KW-1003">Cell membrane</keyword>
<keyword evidence="15 16" id="KW-0739">Sodium transport</keyword>
<name>A0A2K8KQ36_9GAMM</name>
<evidence type="ECO:0000256" key="12">
    <source>
        <dbReference type="ARBA" id="ARBA00023065"/>
    </source>
</evidence>
<keyword evidence="5 16" id="KW-0285">Flavoprotein</keyword>
<dbReference type="Proteomes" id="UP000229757">
    <property type="component" value="Chromosome"/>
</dbReference>
<keyword evidence="3" id="KW-0997">Cell inner membrane</keyword>
<evidence type="ECO:0000256" key="15">
    <source>
        <dbReference type="ARBA" id="ARBA00023201"/>
    </source>
</evidence>
<comment type="caution">
    <text evidence="16">Lacks conserved residue(s) required for the propagation of feature annotation.</text>
</comment>
<dbReference type="KEGG" id="rfo:REIFOR_01726"/>
<evidence type="ECO:0000256" key="17">
    <source>
        <dbReference type="PIRNR" id="PIRNR009437"/>
    </source>
</evidence>
<dbReference type="PANTHER" id="PTHR37838:SF1">
    <property type="entry name" value="NA(+)-TRANSLOCATING NADH-QUINONE REDUCTASE SUBUNIT C"/>
    <property type="match status" value="1"/>
</dbReference>
<keyword evidence="1 16" id="KW-0813">Transport</keyword>
<keyword evidence="19" id="KW-0560">Oxidoreductase</keyword>
<evidence type="ECO:0000256" key="11">
    <source>
        <dbReference type="ARBA" id="ARBA00023053"/>
    </source>
</evidence>
<evidence type="ECO:0000256" key="13">
    <source>
        <dbReference type="ARBA" id="ARBA00023075"/>
    </source>
</evidence>
<keyword evidence="7 16" id="KW-0812">Transmembrane</keyword>
<dbReference type="PANTHER" id="PTHR37838">
    <property type="entry name" value="NA(+)-TRANSLOCATING NADH-QUINONE REDUCTASE SUBUNIT C"/>
    <property type="match status" value="1"/>
</dbReference>
<evidence type="ECO:0000256" key="9">
    <source>
        <dbReference type="ARBA" id="ARBA00022989"/>
    </source>
</evidence>
<dbReference type="AlphaFoldDB" id="A0A2K8KQ36"/>
<keyword evidence="4 16" id="KW-0597">Phosphoprotein</keyword>
<gene>
    <name evidence="16" type="primary">nqrC</name>
    <name evidence="19" type="ORF">REIFOR_01726</name>
</gene>
<evidence type="ECO:0000256" key="7">
    <source>
        <dbReference type="ARBA" id="ARBA00022692"/>
    </source>
</evidence>
<dbReference type="GO" id="GO:0005886">
    <property type="term" value="C:plasma membrane"/>
    <property type="evidence" value="ECO:0007669"/>
    <property type="project" value="UniProtKB-SubCell"/>
</dbReference>
<evidence type="ECO:0000256" key="8">
    <source>
        <dbReference type="ARBA" id="ARBA00022967"/>
    </source>
</evidence>
<dbReference type="NCBIfam" id="TIGR01938">
    <property type="entry name" value="nqrC"/>
    <property type="match status" value="1"/>
</dbReference>
<evidence type="ECO:0000256" key="3">
    <source>
        <dbReference type="ARBA" id="ARBA00022519"/>
    </source>
</evidence>
<comment type="cofactor">
    <cofactor evidence="16 17">
        <name>FMN</name>
        <dbReference type="ChEBI" id="CHEBI:58210"/>
    </cofactor>
</comment>
<comment type="subcellular location">
    <subcellularLocation>
        <location evidence="16">Cell membrane</location>
        <topology evidence="16">Single-pass membrane protein</topology>
    </subcellularLocation>
</comment>
<keyword evidence="6 16" id="KW-0288">FMN</keyword>
<evidence type="ECO:0000256" key="4">
    <source>
        <dbReference type="ARBA" id="ARBA00022553"/>
    </source>
</evidence>
<dbReference type="Pfam" id="PF04205">
    <property type="entry name" value="FMN_bind"/>
    <property type="match status" value="1"/>
</dbReference>
<evidence type="ECO:0000256" key="14">
    <source>
        <dbReference type="ARBA" id="ARBA00023136"/>
    </source>
</evidence>
<dbReference type="InterPro" id="IPR010204">
    <property type="entry name" value="NqrC"/>
</dbReference>
<comment type="subunit">
    <text evidence="16 17">Composed of six subunits; NqrA, NqrB, NqrC, NqrD, NqrE and NqrF.</text>
</comment>
<organism evidence="19 20">
    <name type="scientific">Reinekea forsetii</name>
    <dbReference type="NCBI Taxonomy" id="1336806"/>
    <lineage>
        <taxon>Bacteria</taxon>
        <taxon>Pseudomonadati</taxon>
        <taxon>Pseudomonadota</taxon>
        <taxon>Gammaproteobacteria</taxon>
        <taxon>Oceanospirillales</taxon>
        <taxon>Saccharospirillaceae</taxon>
        <taxon>Reinekea</taxon>
    </lineage>
</organism>
<comment type="catalytic activity">
    <reaction evidence="16 17">
        <text>a ubiquinone + n Na(+)(in) + NADH + H(+) = a ubiquinol + n Na(+)(out) + NAD(+)</text>
        <dbReference type="Rhea" id="RHEA:47748"/>
        <dbReference type="Rhea" id="RHEA-COMP:9565"/>
        <dbReference type="Rhea" id="RHEA-COMP:9566"/>
        <dbReference type="ChEBI" id="CHEBI:15378"/>
        <dbReference type="ChEBI" id="CHEBI:16389"/>
        <dbReference type="ChEBI" id="CHEBI:17976"/>
        <dbReference type="ChEBI" id="CHEBI:29101"/>
        <dbReference type="ChEBI" id="CHEBI:57540"/>
        <dbReference type="ChEBI" id="CHEBI:57945"/>
        <dbReference type="EC" id="7.2.1.1"/>
    </reaction>
</comment>
<evidence type="ECO:0000313" key="19">
    <source>
        <dbReference type="EMBL" id="ATX76865.1"/>
    </source>
</evidence>
<dbReference type="NCBIfam" id="NF003749">
    <property type="entry name" value="PRK05346.1-5"/>
    <property type="match status" value="1"/>
</dbReference>
<evidence type="ECO:0000256" key="10">
    <source>
        <dbReference type="ARBA" id="ARBA00023027"/>
    </source>
</evidence>